<dbReference type="PROSITE" id="PS50234">
    <property type="entry name" value="VWFA"/>
    <property type="match status" value="1"/>
</dbReference>
<comment type="caution">
    <text evidence="2">The sequence shown here is derived from an EMBL/GenBank/DDBJ whole genome shotgun (WGS) entry which is preliminary data.</text>
</comment>
<feature type="non-terminal residue" evidence="2">
    <location>
        <position position="607"/>
    </location>
</feature>
<dbReference type="InterPro" id="IPR029058">
    <property type="entry name" value="AB_hydrolase_fold"/>
</dbReference>
<evidence type="ECO:0000259" key="1">
    <source>
        <dbReference type="PROSITE" id="PS50234"/>
    </source>
</evidence>
<name>A0A9P8IGT5_9PEZI</name>
<dbReference type="AlphaFoldDB" id="A0A9P8IGT5"/>
<dbReference type="SUPFAM" id="SSF53474">
    <property type="entry name" value="alpha/beta-Hydrolases"/>
    <property type="match status" value="1"/>
</dbReference>
<dbReference type="InterPro" id="IPR036465">
    <property type="entry name" value="vWFA_dom_sf"/>
</dbReference>
<sequence length="607" mass="68073">MAPDFGLTLKLTNLPLESTESDVRRYLQEFSGIKPKYIEKVSEPCLYSRLTPRSLSSVVTLRNVDIAKKLYADVVRERRNFHAERGGGYSTVAIDSEFLDFTTLYSSTKGPGGVPTVDIVGVHGLSGHGYNSWVYLGGTSRERVEVMWLKDLLPAILEANGIYPRIMVYGYNSNMLVNMNAAKISDASNNLYHSLNAARHDITRPLHFFAHSLGGIVIKETIVLIDEKGESAQHPVRGCVFFGTPHRGAASARTASNFLQLLATFTFGTQGNPYFVMDLQEKSQKLAELNGKFIQVINKNSIGVLSCFEQVNSYAGNKIVDEDSACLDFSSALPPFPIDANHSDMVKFSTSIHRGFERIISAFLEIVTRPPPRPVTPEPAIARIAITADTTNTTNNAVTTTTSIAPRPRASDPHAGRKRLEDKLRFLSKYDTVFFIDDSDSMGSYEDLNDPENTLWKQTRDIFLKLVPLALKHDRDGVDIRFLNTTWYNENNVKWESRIEYLFGQVQPDGSTPIGFELDRFLRNYLRRLERDLDIKPLNLIVLTDGEPDDWPLMEKAIVGAARRVQELGALDRQIGIQFVQVGNEPEATRFLKRLDDDLGINNETLD</sequence>
<organism evidence="2 3">
    <name type="scientific">Trichoglossum hirsutum</name>
    <dbReference type="NCBI Taxonomy" id="265104"/>
    <lineage>
        <taxon>Eukaryota</taxon>
        <taxon>Fungi</taxon>
        <taxon>Dikarya</taxon>
        <taxon>Ascomycota</taxon>
        <taxon>Pezizomycotina</taxon>
        <taxon>Geoglossomycetes</taxon>
        <taxon>Geoglossales</taxon>
        <taxon>Geoglossaceae</taxon>
        <taxon>Trichoglossum</taxon>
    </lineage>
</organism>
<evidence type="ECO:0000313" key="2">
    <source>
        <dbReference type="EMBL" id="KAH0553125.1"/>
    </source>
</evidence>
<dbReference type="EMBL" id="JAGHQM010001590">
    <property type="protein sequence ID" value="KAH0553125.1"/>
    <property type="molecule type" value="Genomic_DNA"/>
</dbReference>
<dbReference type="Gene3D" id="3.40.50.1820">
    <property type="entry name" value="alpha/beta hydrolase"/>
    <property type="match status" value="1"/>
</dbReference>
<reference evidence="2" key="1">
    <citation type="submission" date="2021-03" db="EMBL/GenBank/DDBJ databases">
        <title>Comparative genomics and phylogenomic investigation of the class Geoglossomycetes provide insights into ecological specialization and systematics.</title>
        <authorList>
            <person name="Melie T."/>
            <person name="Pirro S."/>
            <person name="Miller A.N."/>
            <person name="Quandt A."/>
        </authorList>
    </citation>
    <scope>NUCLEOTIDE SEQUENCE</scope>
    <source>
        <strain evidence="2">CAQ_001_2017</strain>
    </source>
</reference>
<gene>
    <name evidence="2" type="ORF">GP486_006688</name>
</gene>
<dbReference type="Proteomes" id="UP000750711">
    <property type="component" value="Unassembled WGS sequence"/>
</dbReference>
<proteinExistence type="predicted"/>
<protein>
    <recommendedName>
        <fullName evidence="1">VWFA domain-containing protein</fullName>
    </recommendedName>
</protein>
<dbReference type="PANTHER" id="PTHR34706:SF1">
    <property type="entry name" value="VWFA DOMAIN-CONTAINING PROTEIN"/>
    <property type="match status" value="1"/>
</dbReference>
<feature type="domain" description="VWFA" evidence="1">
    <location>
        <begin position="431"/>
        <end position="595"/>
    </location>
</feature>
<dbReference type="Gene3D" id="3.40.50.410">
    <property type="entry name" value="von Willebrand factor, type A domain"/>
    <property type="match status" value="1"/>
</dbReference>
<dbReference type="SUPFAM" id="SSF53300">
    <property type="entry name" value="vWA-like"/>
    <property type="match status" value="1"/>
</dbReference>
<dbReference type="PANTHER" id="PTHR34706">
    <property type="entry name" value="SLR1338 PROTEIN"/>
    <property type="match status" value="1"/>
</dbReference>
<dbReference type="InterPro" id="IPR002035">
    <property type="entry name" value="VWF_A"/>
</dbReference>
<evidence type="ECO:0000313" key="3">
    <source>
        <dbReference type="Proteomes" id="UP000750711"/>
    </source>
</evidence>
<keyword evidence="3" id="KW-1185">Reference proteome</keyword>
<accession>A0A9P8IGT5</accession>